<name>A0A1H6QMB5_9FIRM</name>
<keyword evidence="6" id="KW-1185">Reference proteome</keyword>
<dbReference type="InterPro" id="IPR013324">
    <property type="entry name" value="RNA_pol_sigma_r3/r4-like"/>
</dbReference>
<protein>
    <recommendedName>
        <fullName evidence="3">UPF0122 protein SAMN04487834_100454</fullName>
    </recommendedName>
</protein>
<dbReference type="InterPro" id="IPR036388">
    <property type="entry name" value="WH-like_DNA-bd_sf"/>
</dbReference>
<evidence type="ECO:0000256" key="4">
    <source>
        <dbReference type="SAM" id="Coils"/>
    </source>
</evidence>
<keyword evidence="4" id="KW-0175">Coiled coil</keyword>
<evidence type="ECO:0000256" key="1">
    <source>
        <dbReference type="ARBA" id="ARBA00008720"/>
    </source>
</evidence>
<reference evidence="6" key="1">
    <citation type="submission" date="2016-10" db="EMBL/GenBank/DDBJ databases">
        <authorList>
            <person name="Varghese N."/>
        </authorList>
    </citation>
    <scope>NUCLEOTIDE SEQUENCE [LARGE SCALE GENOMIC DNA]</scope>
    <source>
        <strain evidence="6">DSM 20406</strain>
    </source>
</reference>
<dbReference type="InterPro" id="IPR007394">
    <property type="entry name" value="UPF0122"/>
</dbReference>
<dbReference type="HAMAP" id="MF_00245">
    <property type="entry name" value="UPF0122"/>
    <property type="match status" value="1"/>
</dbReference>
<dbReference type="Pfam" id="PF04297">
    <property type="entry name" value="UPF0122"/>
    <property type="match status" value="1"/>
</dbReference>
<dbReference type="AlphaFoldDB" id="A0A1H6QMB5"/>
<dbReference type="PANTHER" id="PTHR40083">
    <property type="entry name" value="UPF0122 PROTEIN CBO2450/CLC_2298"/>
    <property type="match status" value="1"/>
</dbReference>
<evidence type="ECO:0000256" key="3">
    <source>
        <dbReference type="HAMAP-Rule" id="MF_00245"/>
    </source>
</evidence>
<evidence type="ECO:0000313" key="6">
    <source>
        <dbReference type="Proteomes" id="UP000183028"/>
    </source>
</evidence>
<dbReference type="Proteomes" id="UP000183028">
    <property type="component" value="Unassembled WGS sequence"/>
</dbReference>
<dbReference type="STRING" id="322505.SAMN04487836_10241"/>
<comment type="similarity">
    <text evidence="1 3">Belongs to the UPF0122 family.</text>
</comment>
<comment type="function">
    <text evidence="2 3">Might take part in the signal recognition particle (SRP) pathway. This is inferred from the conservation of its genetic proximity to ftsY/ffh. May be a regulatory protein.</text>
</comment>
<dbReference type="RefSeq" id="WP_033162660.1">
    <property type="nucleotide sequence ID" value="NZ_CACWHD010000013.1"/>
</dbReference>
<dbReference type="GeneID" id="54120063"/>
<dbReference type="SUPFAM" id="SSF88659">
    <property type="entry name" value="Sigma3 and sigma4 domains of RNA polymerase sigma factors"/>
    <property type="match status" value="1"/>
</dbReference>
<accession>A0A1H6QMB5</accession>
<dbReference type="InterPro" id="IPR054831">
    <property type="entry name" value="UPF0122_fam_protein"/>
</dbReference>
<feature type="coiled-coil region" evidence="4">
    <location>
        <begin position="51"/>
        <end position="105"/>
    </location>
</feature>
<dbReference type="NCBIfam" id="NF045758">
    <property type="entry name" value="YlxM"/>
    <property type="match status" value="1"/>
</dbReference>
<evidence type="ECO:0000313" key="5">
    <source>
        <dbReference type="EMBL" id="SEI44868.1"/>
    </source>
</evidence>
<organism evidence="5 6">
    <name type="scientific">Sharpea azabuensis</name>
    <dbReference type="NCBI Taxonomy" id="322505"/>
    <lineage>
        <taxon>Bacteria</taxon>
        <taxon>Bacillati</taxon>
        <taxon>Bacillota</taxon>
        <taxon>Erysipelotrichia</taxon>
        <taxon>Erysipelotrichales</taxon>
        <taxon>Coprobacillaceae</taxon>
        <taxon>Sharpea</taxon>
    </lineage>
</organism>
<dbReference type="Gene3D" id="1.10.10.10">
    <property type="entry name" value="Winged helix-like DNA-binding domain superfamily/Winged helix DNA-binding domain"/>
    <property type="match status" value="1"/>
</dbReference>
<dbReference type="OrthoDB" id="6392at2"/>
<dbReference type="PANTHER" id="PTHR40083:SF1">
    <property type="entry name" value="UPF0122 PROTEIN YLXM"/>
    <property type="match status" value="1"/>
</dbReference>
<proteinExistence type="inferred from homology"/>
<evidence type="ECO:0000256" key="2">
    <source>
        <dbReference type="ARBA" id="ARBA00024764"/>
    </source>
</evidence>
<dbReference type="eggNOG" id="COG2739">
    <property type="taxonomic scope" value="Bacteria"/>
</dbReference>
<gene>
    <name evidence="5" type="ORF">SAMN04487834_100454</name>
</gene>
<sequence length="109" mass="13332">MEDLLEKKEHIILLHDMYGDLLTDKQNQYISLYYEEDLSLSEIADDLHVSRNAVYDNLKRAIKLMEKYEEKLHLLERHQKRMALIDEIEEENKKKHEDIDEYLEMLRRL</sequence>
<dbReference type="EMBL" id="FNYK01000004">
    <property type="protein sequence ID" value="SEI44868.1"/>
    <property type="molecule type" value="Genomic_DNA"/>
</dbReference>